<accession>A0ABW0SC84</accession>
<protein>
    <submittedName>
        <fullName evidence="2">Aspartate/glutamate racemase family protein</fullName>
    </submittedName>
</protein>
<dbReference type="InterPro" id="IPR052186">
    <property type="entry name" value="Hydantoin_racemase-like"/>
</dbReference>
<dbReference type="Proteomes" id="UP001596056">
    <property type="component" value="Unassembled WGS sequence"/>
</dbReference>
<organism evidence="2 3">
    <name type="scientific">Rubellimicrobium aerolatum</name>
    <dbReference type="NCBI Taxonomy" id="490979"/>
    <lineage>
        <taxon>Bacteria</taxon>
        <taxon>Pseudomonadati</taxon>
        <taxon>Pseudomonadota</taxon>
        <taxon>Alphaproteobacteria</taxon>
        <taxon>Rhodobacterales</taxon>
        <taxon>Roseobacteraceae</taxon>
        <taxon>Rubellimicrobium</taxon>
    </lineage>
</organism>
<name>A0ABW0SC84_9RHOB</name>
<dbReference type="RefSeq" id="WP_209840639.1">
    <property type="nucleotide sequence ID" value="NZ_JAGGJP010000008.1"/>
</dbReference>
<dbReference type="PANTHER" id="PTHR28047:SF5">
    <property type="entry name" value="PROTEIN DCG1"/>
    <property type="match status" value="1"/>
</dbReference>
<gene>
    <name evidence="2" type="ORF">ACFPOC_09120</name>
</gene>
<proteinExistence type="inferred from homology"/>
<dbReference type="EMBL" id="JBHSNA010000006">
    <property type="protein sequence ID" value="MFC5566578.1"/>
    <property type="molecule type" value="Genomic_DNA"/>
</dbReference>
<evidence type="ECO:0000313" key="3">
    <source>
        <dbReference type="Proteomes" id="UP001596056"/>
    </source>
</evidence>
<evidence type="ECO:0000313" key="2">
    <source>
        <dbReference type="EMBL" id="MFC5566578.1"/>
    </source>
</evidence>
<reference evidence="3" key="1">
    <citation type="journal article" date="2019" name="Int. J. Syst. Evol. Microbiol.">
        <title>The Global Catalogue of Microorganisms (GCM) 10K type strain sequencing project: providing services to taxonomists for standard genome sequencing and annotation.</title>
        <authorList>
            <consortium name="The Broad Institute Genomics Platform"/>
            <consortium name="The Broad Institute Genome Sequencing Center for Infectious Disease"/>
            <person name="Wu L."/>
            <person name="Ma J."/>
        </authorList>
    </citation>
    <scope>NUCLEOTIDE SEQUENCE [LARGE SCALE GENOMIC DNA]</scope>
    <source>
        <strain evidence="3">KACC 11588</strain>
    </source>
</reference>
<sequence length="222" mass="22535">MRLLLVNPNSTAAMTDSAVAVARRVLPEAEVLGWTNHDGPPAIQGPADGAAAVAGLRAMLPRARAEAVDALVIACFDDTGLQEIRAAAHCPVIGIGQAAVHLAALLVGRFSVVTTLPVSVPVLEGNIAGYGFGTQCARVRPSGLPVLEVEAGGPAVMARLAEEIEAAAREDGAQAVVLGCAGMAPLRAALQARSPVPLVDGVEAAALLGRALAGWRDLERPG</sequence>
<dbReference type="InterPro" id="IPR053714">
    <property type="entry name" value="Iso_Racemase_Enz_sf"/>
</dbReference>
<dbReference type="PANTHER" id="PTHR28047">
    <property type="entry name" value="PROTEIN DCG1"/>
    <property type="match status" value="1"/>
</dbReference>
<comment type="caution">
    <text evidence="2">The sequence shown here is derived from an EMBL/GenBank/DDBJ whole genome shotgun (WGS) entry which is preliminary data.</text>
</comment>
<keyword evidence="3" id="KW-1185">Reference proteome</keyword>
<dbReference type="InterPro" id="IPR015942">
    <property type="entry name" value="Asp/Glu/hydantoin_racemase"/>
</dbReference>
<dbReference type="Gene3D" id="3.40.50.12500">
    <property type="match status" value="1"/>
</dbReference>
<dbReference type="Pfam" id="PF01177">
    <property type="entry name" value="Asp_Glu_race"/>
    <property type="match status" value="1"/>
</dbReference>
<comment type="similarity">
    <text evidence="1">Belongs to the HyuE racemase family.</text>
</comment>
<evidence type="ECO:0000256" key="1">
    <source>
        <dbReference type="ARBA" id="ARBA00038414"/>
    </source>
</evidence>